<feature type="compositionally biased region" description="Basic residues" evidence="1">
    <location>
        <begin position="1"/>
        <end position="12"/>
    </location>
</feature>
<feature type="region of interest" description="Disordered" evidence="1">
    <location>
        <begin position="375"/>
        <end position="408"/>
    </location>
</feature>
<dbReference type="InterPro" id="IPR040521">
    <property type="entry name" value="KDZ"/>
</dbReference>
<dbReference type="EMBL" id="CAOJ01012700">
    <property type="protein sequence ID" value="CCO34185.1"/>
    <property type="molecule type" value="Genomic_DNA"/>
</dbReference>
<reference evidence="2" key="1">
    <citation type="submission" date="2012-10" db="EMBL/GenBank/DDBJ databases">
        <authorList>
            <person name="Jelonek L."/>
        </authorList>
    </citation>
    <scope>NUCLEOTIDE SEQUENCE</scope>
    <source>
        <strain evidence="2">Isolate 7/3/14</strain>
    </source>
</reference>
<dbReference type="Proteomes" id="UP000059188">
    <property type="component" value="Unassembled WGS sequence"/>
</dbReference>
<dbReference type="PANTHER" id="PTHR33096">
    <property type="entry name" value="CXC2 DOMAIN-CONTAINING PROTEIN"/>
    <property type="match status" value="1"/>
</dbReference>
<dbReference type="HOGENOM" id="CLU_013084_2_0_1"/>
<reference evidence="3 5" key="3">
    <citation type="submission" date="2014-11" db="EMBL/GenBank/DDBJ databases">
        <authorList>
            <person name="Wibberg Daniel"/>
        </authorList>
    </citation>
    <scope>NUCLEOTIDE SEQUENCE [LARGE SCALE GENOMIC DNA]</scope>
    <source>
        <strain evidence="3">Rhizoctonia solani AG1-IB 7/3/14</strain>
    </source>
</reference>
<gene>
    <name evidence="2" type="ORF">BN14_08278</name>
    <name evidence="3" type="ORF">RSOLAG1IB_11143</name>
</gene>
<dbReference type="Pfam" id="PF18758">
    <property type="entry name" value="KDZ"/>
    <property type="match status" value="1"/>
</dbReference>
<dbReference type="PANTHER" id="PTHR33096:SF1">
    <property type="entry name" value="CXC1-LIKE CYSTEINE CLUSTER ASSOCIATED WITH KDZ TRANSPOSASES DOMAIN-CONTAINING PROTEIN"/>
    <property type="match status" value="1"/>
</dbReference>
<evidence type="ECO:0000313" key="4">
    <source>
        <dbReference type="Proteomes" id="UP000012065"/>
    </source>
</evidence>
<dbReference type="EMBL" id="LN679202">
    <property type="protein sequence ID" value="CEL52798.1"/>
    <property type="molecule type" value="Genomic_DNA"/>
</dbReference>
<keyword evidence="5" id="KW-1185">Reference proteome</keyword>
<accession>M5C558</accession>
<sequence>MSLLPKKVHRGKVASSTRFRVSASPYSTKNSTRGAEKSLLIPSKAREITGRALNQRTHALQQSYRVSIEGHSAARWRDVEMVRDEVGWTGNLPEATWEPIDAGEPTDHSVEEDWFDDPEGGFESVSLAVLRRIGFGSLSQSWSERLAREEFSWEQARDQVYAAYLAYNQTGSPPPNSPSTSSSSQSFSVLCINLTERIETSFASSPNVPKVVTLVRHGYFAPTPSLPSCAVHIDVLQYCVALRRNASLISLQGIATAICEIHNIIYSSHIRRQLSAALDYYLMILQMVDLNLNTALSRNHPDWRMANACPACAYRLKNKPKLKFSMLCTCDGNDSIKRVAASCVVDRRKFKHSYFLEPEFVDRFENEVPRKSKERKRFTVTAEAQDPKDNMDNTENTEDTENTESTNTTCKERWKNARADDKGKKLVVFDETGIFVVSCRHGFVLLVEDMRQSGELSKYPLAAVEKLCKVFGDDLLIGYDIGCTFRGTAQRSPLIGPLVQKHNTNFVVGSFHGKAFTEAFSTTMAHTLTSHIDAYRRHPTVQSTGEEEQYQHKIAAQVRRIEAQRTAAAEQLLVIQTEVERLEQEHSISPCWTPECKEWESALKREALEDYHEALRTLESLVVQRIAELEKANAIRTSYKARVQMSKAINRREKAVHTALDRYNAAARALDPPRPTILFQELSEYAYLANFNFLKYSEHGALKAEWMRPANRRCVELWQRIQRAEEEISRLNIEVVRVLTYARDEEAFLFDRHEALKSTSPNLAHVLHGRLQLTRWINQRIKKDLEDLSLMKGFTGTITLGVRTDATDSAATDIPDSNDLRSDTGATSATDDLDDPLADNELSEEAQGALTALETCCELQ</sequence>
<feature type="region of interest" description="Disordered" evidence="1">
    <location>
        <begin position="809"/>
        <end position="837"/>
    </location>
</feature>
<feature type="compositionally biased region" description="Polar residues" evidence="1">
    <location>
        <begin position="14"/>
        <end position="33"/>
    </location>
</feature>
<dbReference type="AlphaFoldDB" id="M5C558"/>
<organism evidence="2 4">
    <name type="scientific">Thanatephorus cucumeris (strain AG1-IB / isolate 7/3/14)</name>
    <name type="common">Lettuce bottom rot fungus</name>
    <name type="synonym">Rhizoctonia solani</name>
    <dbReference type="NCBI Taxonomy" id="1108050"/>
    <lineage>
        <taxon>Eukaryota</taxon>
        <taxon>Fungi</taxon>
        <taxon>Dikarya</taxon>
        <taxon>Basidiomycota</taxon>
        <taxon>Agaricomycotina</taxon>
        <taxon>Agaricomycetes</taxon>
        <taxon>Cantharellales</taxon>
        <taxon>Ceratobasidiaceae</taxon>
        <taxon>Rhizoctonia</taxon>
        <taxon>Rhizoctonia solani AG-1</taxon>
    </lineage>
</organism>
<reference evidence="2 4" key="2">
    <citation type="journal article" date="2013" name="J. Biotechnol.">
        <title>Establishment and interpretation of the genome sequence of the phytopathogenic fungus Rhizoctonia solani AG1-IB isolate 7/3/14.</title>
        <authorList>
            <person name="Wibberg D.W."/>
            <person name="Jelonek L.J."/>
            <person name="Rupp O.R."/>
            <person name="Hennig M.H."/>
            <person name="Eikmeyer F.E."/>
            <person name="Goesmann A.G."/>
            <person name="Hartmann A.H."/>
            <person name="Borriss R.B."/>
            <person name="Grosch R.G."/>
            <person name="Puehler A.P."/>
            <person name="Schlueter A.S."/>
        </authorList>
    </citation>
    <scope>NUCLEOTIDE SEQUENCE [LARGE SCALE GENOMIC DNA]</scope>
    <source>
        <strain evidence="4">AG1-IB / isolate 7/3/14</strain>
        <strain evidence="2">Isolate 7/3/14</strain>
    </source>
</reference>
<dbReference type="Proteomes" id="UP000012065">
    <property type="component" value="Unassembled WGS sequence"/>
</dbReference>
<evidence type="ECO:0000313" key="3">
    <source>
        <dbReference type="EMBL" id="CEL52798.1"/>
    </source>
</evidence>
<dbReference type="STRING" id="1108050.M5C558"/>
<name>M5C558_THACB</name>
<evidence type="ECO:0008006" key="6">
    <source>
        <dbReference type="Google" id="ProtNLM"/>
    </source>
</evidence>
<evidence type="ECO:0000313" key="2">
    <source>
        <dbReference type="EMBL" id="CCO34185.1"/>
    </source>
</evidence>
<dbReference type="OrthoDB" id="3251205at2759"/>
<proteinExistence type="predicted"/>
<evidence type="ECO:0000313" key="5">
    <source>
        <dbReference type="Proteomes" id="UP000059188"/>
    </source>
</evidence>
<protein>
    <recommendedName>
        <fullName evidence="6">CxC1-like cysteine cluster associated with KDZ transposases domain-containing protein</fullName>
    </recommendedName>
</protein>
<evidence type="ECO:0000256" key="1">
    <source>
        <dbReference type="SAM" id="MobiDB-lite"/>
    </source>
</evidence>
<feature type="region of interest" description="Disordered" evidence="1">
    <location>
        <begin position="1"/>
        <end position="35"/>
    </location>
</feature>